<feature type="compositionally biased region" description="Basic and acidic residues" evidence="1">
    <location>
        <begin position="20"/>
        <end position="31"/>
    </location>
</feature>
<evidence type="ECO:0000313" key="3">
    <source>
        <dbReference type="Proteomes" id="UP000693970"/>
    </source>
</evidence>
<feature type="region of interest" description="Disordered" evidence="1">
    <location>
        <begin position="1"/>
        <end position="38"/>
    </location>
</feature>
<reference evidence="2" key="2">
    <citation type="submission" date="2021-04" db="EMBL/GenBank/DDBJ databases">
        <authorList>
            <person name="Podell S."/>
        </authorList>
    </citation>
    <scope>NUCLEOTIDE SEQUENCE</scope>
    <source>
        <strain evidence="2">Hildebrandi</strain>
    </source>
</reference>
<feature type="compositionally biased region" description="Polar residues" evidence="1">
    <location>
        <begin position="1"/>
        <end position="19"/>
    </location>
</feature>
<protein>
    <submittedName>
        <fullName evidence="2">Uncharacterized protein</fullName>
    </submittedName>
</protein>
<sequence length="89" mass="9635">MNTPETTPSNVVTTAGSPDSSRKGSDIHDNPDYIPPDQADMMLMDTTSEKFYGEISDNLGVKYLSPVASSEHQVAPLVGQLYGKTDVSW</sequence>
<reference evidence="2" key="1">
    <citation type="journal article" date="2021" name="Sci. Rep.">
        <title>Diploid genomic architecture of Nitzschia inconspicua, an elite biomass production diatom.</title>
        <authorList>
            <person name="Oliver A."/>
            <person name="Podell S."/>
            <person name="Pinowska A."/>
            <person name="Traller J.C."/>
            <person name="Smith S.R."/>
            <person name="McClure R."/>
            <person name="Beliaev A."/>
            <person name="Bohutskyi P."/>
            <person name="Hill E.A."/>
            <person name="Rabines A."/>
            <person name="Zheng H."/>
            <person name="Allen L.Z."/>
            <person name="Kuo A."/>
            <person name="Grigoriev I.V."/>
            <person name="Allen A.E."/>
            <person name="Hazlebeck D."/>
            <person name="Allen E.E."/>
        </authorList>
    </citation>
    <scope>NUCLEOTIDE SEQUENCE</scope>
    <source>
        <strain evidence="2">Hildebrandi</strain>
    </source>
</reference>
<keyword evidence="3" id="KW-1185">Reference proteome</keyword>
<evidence type="ECO:0000313" key="2">
    <source>
        <dbReference type="EMBL" id="KAG7351507.1"/>
    </source>
</evidence>
<accession>A0A9K3PL70</accession>
<name>A0A9K3PL70_9STRA</name>
<dbReference type="Proteomes" id="UP000693970">
    <property type="component" value="Unassembled WGS sequence"/>
</dbReference>
<gene>
    <name evidence="2" type="ORF">IV203_010867</name>
</gene>
<comment type="caution">
    <text evidence="2">The sequence shown here is derived from an EMBL/GenBank/DDBJ whole genome shotgun (WGS) entry which is preliminary data.</text>
</comment>
<dbReference type="AlphaFoldDB" id="A0A9K3PL70"/>
<dbReference type="EMBL" id="JAGRRH010000018">
    <property type="protein sequence ID" value="KAG7351507.1"/>
    <property type="molecule type" value="Genomic_DNA"/>
</dbReference>
<proteinExistence type="predicted"/>
<organism evidence="2 3">
    <name type="scientific">Nitzschia inconspicua</name>
    <dbReference type="NCBI Taxonomy" id="303405"/>
    <lineage>
        <taxon>Eukaryota</taxon>
        <taxon>Sar</taxon>
        <taxon>Stramenopiles</taxon>
        <taxon>Ochrophyta</taxon>
        <taxon>Bacillariophyta</taxon>
        <taxon>Bacillariophyceae</taxon>
        <taxon>Bacillariophycidae</taxon>
        <taxon>Bacillariales</taxon>
        <taxon>Bacillariaceae</taxon>
        <taxon>Nitzschia</taxon>
    </lineage>
</organism>
<evidence type="ECO:0000256" key="1">
    <source>
        <dbReference type="SAM" id="MobiDB-lite"/>
    </source>
</evidence>